<keyword evidence="4 6" id="KW-0233">DNA recombination</keyword>
<comment type="function">
    <text evidence="6">The RuvA-RuvB-RuvC complex processes Holliday junction (HJ) DNA during genetic recombination and DNA repair, while the RuvA-RuvB complex plays an important role in the rescue of blocked DNA replication forks via replication fork reversal (RFR). RuvA specifically binds to HJ cruciform DNA, conferring on it an open structure. The RuvB hexamer acts as an ATP-dependent pump, pulling dsDNA into and through the RuvAB complex. HJ branch migration allows RuvC to scan DNA until it finds its consensus sequence, where it cleaves and resolves the cruciform DNA.</text>
</comment>
<dbReference type="EMBL" id="JAUOZS010000001">
    <property type="protein sequence ID" value="MDT8901006.1"/>
    <property type="molecule type" value="Genomic_DNA"/>
</dbReference>
<sequence length="200" mass="21571">MIGYLKGTVTHLYNEHCFLDVQGVGYRVFIPASTRQQLAAGSAVTLFTHLNVREDAMLLYGFITTDEYELFQHLITITGVGPKVALGVLSAISPAEFRAAVSQKNAALLTRIPGIGKKTAERLILELKDKLGLPEGFSPVAGKAGLAAEIPQDARQEAAQALVALGYSQSEVGSVLQRIESDGQSAEEMIKLALKEFARR</sequence>
<dbReference type="CDD" id="cd14332">
    <property type="entry name" value="UBA_RuvA_C"/>
    <property type="match status" value="1"/>
</dbReference>
<name>A0ABU3NW18_9FIRM</name>
<dbReference type="RefSeq" id="WP_413779535.1">
    <property type="nucleotide sequence ID" value="NZ_JAUOZS010000001.1"/>
</dbReference>
<accession>A0ABU3NW18</accession>
<dbReference type="Gene3D" id="1.10.8.10">
    <property type="entry name" value="DNA helicase RuvA subunit, C-terminal domain"/>
    <property type="match status" value="1"/>
</dbReference>
<evidence type="ECO:0000313" key="9">
    <source>
        <dbReference type="Proteomes" id="UP001254848"/>
    </source>
</evidence>
<dbReference type="NCBIfam" id="TIGR00084">
    <property type="entry name" value="ruvA"/>
    <property type="match status" value="1"/>
</dbReference>
<keyword evidence="5 6" id="KW-0234">DNA repair</keyword>
<evidence type="ECO:0000259" key="7">
    <source>
        <dbReference type="SMART" id="SM00278"/>
    </source>
</evidence>
<dbReference type="Pfam" id="PF14520">
    <property type="entry name" value="HHH_5"/>
    <property type="match status" value="1"/>
</dbReference>
<dbReference type="SMART" id="SM00278">
    <property type="entry name" value="HhH1"/>
    <property type="match status" value="2"/>
</dbReference>
<comment type="subcellular location">
    <subcellularLocation>
        <location evidence="6">Cytoplasm</location>
    </subcellularLocation>
</comment>
<dbReference type="InterPro" id="IPR003583">
    <property type="entry name" value="Hlx-hairpin-Hlx_DNA-bd_motif"/>
</dbReference>
<dbReference type="GO" id="GO:0016787">
    <property type="term" value="F:hydrolase activity"/>
    <property type="evidence" value="ECO:0007669"/>
    <property type="project" value="UniProtKB-KW"/>
</dbReference>
<dbReference type="InterPro" id="IPR036267">
    <property type="entry name" value="RuvA_C_sf"/>
</dbReference>
<dbReference type="InterPro" id="IPR011114">
    <property type="entry name" value="RuvA_C"/>
</dbReference>
<keyword evidence="1 6" id="KW-0963">Cytoplasm</keyword>
<keyword evidence="3 6" id="KW-0238">DNA-binding</keyword>
<dbReference type="SUPFAM" id="SSF50249">
    <property type="entry name" value="Nucleic acid-binding proteins"/>
    <property type="match status" value="1"/>
</dbReference>
<evidence type="ECO:0000256" key="5">
    <source>
        <dbReference type="ARBA" id="ARBA00023204"/>
    </source>
</evidence>
<evidence type="ECO:0000256" key="6">
    <source>
        <dbReference type="HAMAP-Rule" id="MF_00031"/>
    </source>
</evidence>
<feature type="domain" description="Helix-hairpin-helix DNA-binding motif class 1" evidence="7">
    <location>
        <begin position="72"/>
        <end position="91"/>
    </location>
</feature>
<dbReference type="Pfam" id="PF07499">
    <property type="entry name" value="RuvA_C"/>
    <property type="match status" value="1"/>
</dbReference>
<dbReference type="HAMAP" id="MF_00031">
    <property type="entry name" value="DNA_HJ_migration_RuvA"/>
    <property type="match status" value="1"/>
</dbReference>
<evidence type="ECO:0000256" key="1">
    <source>
        <dbReference type="ARBA" id="ARBA00022490"/>
    </source>
</evidence>
<comment type="domain">
    <text evidence="6">Has three domains with a flexible linker between the domains II and III and assumes an 'L' shape. Domain III is highly mobile and contacts RuvB.</text>
</comment>
<comment type="subunit">
    <text evidence="6">Homotetramer. Forms an RuvA(8)-RuvB(12)-Holliday junction (HJ) complex. HJ DNA is sandwiched between 2 RuvA tetramers; dsDNA enters through RuvA and exits via RuvB. An RuvB hexamer assembles on each DNA strand where it exits the tetramer. Each RuvB hexamer is contacted by two RuvA subunits (via domain III) on 2 adjacent RuvB subunits; this complex drives branch migration. In the full resolvosome a probable DNA-RuvA(4)-RuvB(12)-RuvC(2) complex forms which resolves the HJ.</text>
</comment>
<feature type="region of interest" description="Domain III" evidence="6">
    <location>
        <begin position="150"/>
        <end position="200"/>
    </location>
</feature>
<dbReference type="Pfam" id="PF01330">
    <property type="entry name" value="RuvA_N"/>
    <property type="match status" value="1"/>
</dbReference>
<dbReference type="GO" id="GO:0003678">
    <property type="term" value="F:DNA helicase activity"/>
    <property type="evidence" value="ECO:0007669"/>
    <property type="project" value="UniProtKB-EC"/>
</dbReference>
<keyword evidence="2 6" id="KW-0227">DNA damage</keyword>
<evidence type="ECO:0000256" key="2">
    <source>
        <dbReference type="ARBA" id="ARBA00022763"/>
    </source>
</evidence>
<comment type="caution">
    <text evidence="6">Lacks conserved residue(s) required for the propagation of feature annotation.</text>
</comment>
<comment type="similarity">
    <text evidence="6">Belongs to the RuvA family.</text>
</comment>
<organism evidence="8 9">
    <name type="scientific">Anaeroselena agilis</name>
    <dbReference type="NCBI Taxonomy" id="3063788"/>
    <lineage>
        <taxon>Bacteria</taxon>
        <taxon>Bacillati</taxon>
        <taxon>Bacillota</taxon>
        <taxon>Negativicutes</taxon>
        <taxon>Acetonemataceae</taxon>
        <taxon>Anaeroselena</taxon>
    </lineage>
</organism>
<dbReference type="Gene3D" id="1.10.150.20">
    <property type="entry name" value="5' to 3' exonuclease, C-terminal subdomain"/>
    <property type="match status" value="1"/>
</dbReference>
<protein>
    <recommendedName>
        <fullName evidence="6">Holliday junction branch migration complex subunit RuvA</fullName>
    </recommendedName>
</protein>
<gene>
    <name evidence="6 8" type="primary">ruvA</name>
    <name evidence="8" type="ORF">Q4T40_07140</name>
</gene>
<dbReference type="Proteomes" id="UP001254848">
    <property type="component" value="Unassembled WGS sequence"/>
</dbReference>
<keyword evidence="8" id="KW-0378">Hydrolase</keyword>
<evidence type="ECO:0000256" key="4">
    <source>
        <dbReference type="ARBA" id="ARBA00023172"/>
    </source>
</evidence>
<evidence type="ECO:0000313" key="8">
    <source>
        <dbReference type="EMBL" id="MDT8901006.1"/>
    </source>
</evidence>
<keyword evidence="9" id="KW-1185">Reference proteome</keyword>
<dbReference type="InterPro" id="IPR013849">
    <property type="entry name" value="DNA_helicase_Holl-junc_RuvA_I"/>
</dbReference>
<comment type="caution">
    <text evidence="8">The sequence shown here is derived from an EMBL/GenBank/DDBJ whole genome shotgun (WGS) entry which is preliminary data.</text>
</comment>
<dbReference type="InterPro" id="IPR000085">
    <property type="entry name" value="RuvA"/>
</dbReference>
<dbReference type="Gene3D" id="2.40.50.140">
    <property type="entry name" value="Nucleic acid-binding proteins"/>
    <property type="match status" value="1"/>
</dbReference>
<feature type="domain" description="Helix-hairpin-helix DNA-binding motif class 1" evidence="7">
    <location>
        <begin position="107"/>
        <end position="126"/>
    </location>
</feature>
<evidence type="ECO:0000256" key="3">
    <source>
        <dbReference type="ARBA" id="ARBA00023125"/>
    </source>
</evidence>
<dbReference type="SUPFAM" id="SSF46929">
    <property type="entry name" value="DNA helicase RuvA subunit, C-terminal domain"/>
    <property type="match status" value="1"/>
</dbReference>
<reference evidence="8 9" key="1">
    <citation type="submission" date="2023-07" db="EMBL/GenBank/DDBJ databases">
        <title>The novel representative of Negativicutes class, Anaeroselena agilis gen. nov. sp. nov.</title>
        <authorList>
            <person name="Prokofeva M.I."/>
            <person name="Elcheninov A.G."/>
            <person name="Klyukina A."/>
            <person name="Kublanov I.V."/>
            <person name="Frolov E.N."/>
            <person name="Podosokorskaya O.A."/>
        </authorList>
    </citation>
    <scope>NUCLEOTIDE SEQUENCE [LARGE SCALE GENOMIC DNA]</scope>
    <source>
        <strain evidence="8 9">4137-cl</strain>
    </source>
</reference>
<proteinExistence type="inferred from homology"/>
<dbReference type="SUPFAM" id="SSF47781">
    <property type="entry name" value="RuvA domain 2-like"/>
    <property type="match status" value="1"/>
</dbReference>
<dbReference type="InterPro" id="IPR010994">
    <property type="entry name" value="RuvA_2-like"/>
</dbReference>
<dbReference type="InterPro" id="IPR012340">
    <property type="entry name" value="NA-bd_OB-fold"/>
</dbReference>